<name>A0A3P6TBC3_CYLGO</name>
<evidence type="ECO:0000313" key="2">
    <source>
        <dbReference type="Proteomes" id="UP000271889"/>
    </source>
</evidence>
<evidence type="ECO:0000313" key="1">
    <source>
        <dbReference type="EMBL" id="VDK64044.1"/>
    </source>
</evidence>
<proteinExistence type="predicted"/>
<gene>
    <name evidence="1" type="ORF">CGOC_LOCUS5798</name>
</gene>
<sequence>MPRYPAYRHIPHESSDSLPSDVCTMREYVPSPPGTSTIPHSSKFHGGVEETDKVYEPQQMLFMMPMQMSAPNGQMMPVLMTPGVMTSSVGPNMMYCMTPARQTASATRQRLVISILPQRNDGSG</sequence>
<protein>
    <submittedName>
        <fullName evidence="1">Uncharacterized protein</fullName>
    </submittedName>
</protein>
<organism evidence="1 2">
    <name type="scientific">Cylicostephanus goldi</name>
    <name type="common">Nematode worm</name>
    <dbReference type="NCBI Taxonomy" id="71465"/>
    <lineage>
        <taxon>Eukaryota</taxon>
        <taxon>Metazoa</taxon>
        <taxon>Ecdysozoa</taxon>
        <taxon>Nematoda</taxon>
        <taxon>Chromadorea</taxon>
        <taxon>Rhabditida</taxon>
        <taxon>Rhabditina</taxon>
        <taxon>Rhabditomorpha</taxon>
        <taxon>Strongyloidea</taxon>
        <taxon>Strongylidae</taxon>
        <taxon>Cylicostephanus</taxon>
    </lineage>
</organism>
<dbReference type="AlphaFoldDB" id="A0A3P6TBC3"/>
<dbReference type="EMBL" id="UYRV01017976">
    <property type="protein sequence ID" value="VDK64044.1"/>
    <property type="molecule type" value="Genomic_DNA"/>
</dbReference>
<reference evidence="1 2" key="1">
    <citation type="submission" date="2018-11" db="EMBL/GenBank/DDBJ databases">
        <authorList>
            <consortium name="Pathogen Informatics"/>
        </authorList>
    </citation>
    <scope>NUCLEOTIDE SEQUENCE [LARGE SCALE GENOMIC DNA]</scope>
</reference>
<keyword evidence="2" id="KW-1185">Reference proteome</keyword>
<dbReference type="Proteomes" id="UP000271889">
    <property type="component" value="Unassembled WGS sequence"/>
</dbReference>
<accession>A0A3P6TBC3</accession>